<evidence type="ECO:0008006" key="5">
    <source>
        <dbReference type="Google" id="ProtNLM"/>
    </source>
</evidence>
<dbReference type="GO" id="GO:0036503">
    <property type="term" value="P:ERAD pathway"/>
    <property type="evidence" value="ECO:0007669"/>
    <property type="project" value="TreeGrafter"/>
</dbReference>
<evidence type="ECO:0000259" key="2">
    <source>
        <dbReference type="PROSITE" id="PS51114"/>
    </source>
</evidence>
<organism evidence="3 4">
    <name type="scientific">Caenorhabditis bovis</name>
    <dbReference type="NCBI Taxonomy" id="2654633"/>
    <lineage>
        <taxon>Eukaryota</taxon>
        <taxon>Metazoa</taxon>
        <taxon>Ecdysozoa</taxon>
        <taxon>Nematoda</taxon>
        <taxon>Chromadorea</taxon>
        <taxon>Rhabditida</taxon>
        <taxon>Rhabditina</taxon>
        <taxon>Rhabditomorpha</taxon>
        <taxon>Rhabditoidea</taxon>
        <taxon>Rhabditidae</taxon>
        <taxon>Peloderinae</taxon>
        <taxon>Caenorhabditis</taxon>
    </lineage>
</organism>
<dbReference type="OrthoDB" id="1107553at2759"/>
<dbReference type="InterPro" id="IPR007397">
    <property type="entry name" value="F-box-assoc_dom"/>
</dbReference>
<dbReference type="InterPro" id="IPR008979">
    <property type="entry name" value="Galactose-bd-like_sf"/>
</dbReference>
<dbReference type="AlphaFoldDB" id="A0A8S1EH38"/>
<sequence length="314" mass="36630">MEFPQDVWMRVLLHADDSSIKAFEEATEKFKAIINCRSFWIERARIQHLERVLPPLEWLMRNDERMTFNIRKMVETGKGYSSFRPYKIQLDMSVTENAQENCLELYRKANLEVQTNDRGCIPNPQIETCFAFANGPSAFVAHIDFIRIGIDPWVLDHVRPKIRITAMVNHHENREGKLNIGAQLDRTAVAYRSLRLGRIRDTDVNHPDYKVKYVHFPADKEAKWEKVEMHLEGYSSGMRHIAIALIGSQEEELTGFYGPKVANLEVQVVLPDEPCYLEADYFEREEDEWPFNAFNSPNFSLIANWRRPPPVANF</sequence>
<dbReference type="GO" id="GO:0005737">
    <property type="term" value="C:cytoplasm"/>
    <property type="evidence" value="ECO:0007669"/>
    <property type="project" value="UniProtKB-ARBA"/>
</dbReference>
<evidence type="ECO:0000313" key="3">
    <source>
        <dbReference type="EMBL" id="CAB3401495.1"/>
    </source>
</evidence>
<feature type="domain" description="F-box" evidence="1">
    <location>
        <begin position="1"/>
        <end position="43"/>
    </location>
</feature>
<dbReference type="GO" id="GO:0006516">
    <property type="term" value="P:glycoprotein catabolic process"/>
    <property type="evidence" value="ECO:0007669"/>
    <property type="project" value="TreeGrafter"/>
</dbReference>
<gene>
    <name evidence="3" type="ORF">CBOVIS_LOCUS4237</name>
</gene>
<dbReference type="InterPro" id="IPR039752">
    <property type="entry name" value="F-box_only"/>
</dbReference>
<dbReference type="InterPro" id="IPR001810">
    <property type="entry name" value="F-box_dom"/>
</dbReference>
<feature type="domain" description="FBA" evidence="2">
    <location>
        <begin position="62"/>
        <end position="270"/>
    </location>
</feature>
<accession>A0A8S1EH38</accession>
<dbReference type="EMBL" id="CADEPM010000003">
    <property type="protein sequence ID" value="CAB3401495.1"/>
    <property type="molecule type" value="Genomic_DNA"/>
</dbReference>
<dbReference type="GO" id="GO:0019005">
    <property type="term" value="C:SCF ubiquitin ligase complex"/>
    <property type="evidence" value="ECO:0007669"/>
    <property type="project" value="TreeGrafter"/>
</dbReference>
<name>A0A8S1EH38_9PELO</name>
<comment type="caution">
    <text evidence="3">The sequence shown here is derived from an EMBL/GenBank/DDBJ whole genome shotgun (WGS) entry which is preliminary data.</text>
</comment>
<keyword evidence="4" id="KW-1185">Reference proteome</keyword>
<dbReference type="SMART" id="SM01198">
    <property type="entry name" value="FBA"/>
    <property type="match status" value="1"/>
</dbReference>
<dbReference type="PROSITE" id="PS50181">
    <property type="entry name" value="FBOX"/>
    <property type="match status" value="1"/>
</dbReference>
<dbReference type="PANTHER" id="PTHR12125:SF5">
    <property type="entry name" value="F-BOX DOMAIN-CONTAINING PROTEIN"/>
    <property type="match status" value="1"/>
</dbReference>
<dbReference type="PANTHER" id="PTHR12125">
    <property type="entry name" value="F-BOX ONLY PROTEIN 6-LIKE PROTEIN"/>
    <property type="match status" value="1"/>
</dbReference>
<evidence type="ECO:0000313" key="4">
    <source>
        <dbReference type="Proteomes" id="UP000494206"/>
    </source>
</evidence>
<dbReference type="Proteomes" id="UP000494206">
    <property type="component" value="Unassembled WGS sequence"/>
</dbReference>
<dbReference type="GO" id="GO:0031146">
    <property type="term" value="P:SCF-dependent proteasomal ubiquitin-dependent protein catabolic process"/>
    <property type="evidence" value="ECO:0007669"/>
    <property type="project" value="TreeGrafter"/>
</dbReference>
<dbReference type="PROSITE" id="PS51114">
    <property type="entry name" value="FBA"/>
    <property type="match status" value="1"/>
</dbReference>
<dbReference type="SUPFAM" id="SSF49785">
    <property type="entry name" value="Galactose-binding domain-like"/>
    <property type="match status" value="1"/>
</dbReference>
<protein>
    <recommendedName>
        <fullName evidence="5">F-box domain-containing protein</fullName>
    </recommendedName>
</protein>
<dbReference type="GO" id="GO:0061630">
    <property type="term" value="F:ubiquitin protein ligase activity"/>
    <property type="evidence" value="ECO:0007669"/>
    <property type="project" value="TreeGrafter"/>
</dbReference>
<dbReference type="Gene3D" id="2.60.120.260">
    <property type="entry name" value="Galactose-binding domain-like"/>
    <property type="match status" value="1"/>
</dbReference>
<evidence type="ECO:0000259" key="1">
    <source>
        <dbReference type="PROSITE" id="PS50181"/>
    </source>
</evidence>
<proteinExistence type="predicted"/>
<reference evidence="3 4" key="1">
    <citation type="submission" date="2020-04" db="EMBL/GenBank/DDBJ databases">
        <authorList>
            <person name="Laetsch R D."/>
            <person name="Stevens L."/>
            <person name="Kumar S."/>
            <person name="Blaxter L. M."/>
        </authorList>
    </citation>
    <scope>NUCLEOTIDE SEQUENCE [LARGE SCALE GENOMIC DNA]</scope>
</reference>